<dbReference type="InterPro" id="IPR003848">
    <property type="entry name" value="DUF218"/>
</dbReference>
<dbReference type="InterPro" id="IPR051599">
    <property type="entry name" value="Cell_Envelope_Assoc"/>
</dbReference>
<dbReference type="AlphaFoldDB" id="A0AAD0XG74"/>
<proteinExistence type="predicted"/>
<organism evidence="2 3">
    <name type="scientific">Herbaspirillum rubrisubalbicans</name>
    <dbReference type="NCBI Taxonomy" id="80842"/>
    <lineage>
        <taxon>Bacteria</taxon>
        <taxon>Pseudomonadati</taxon>
        <taxon>Pseudomonadota</taxon>
        <taxon>Betaproteobacteria</taxon>
        <taxon>Burkholderiales</taxon>
        <taxon>Oxalobacteraceae</taxon>
        <taxon>Herbaspirillum</taxon>
    </lineage>
</organism>
<protein>
    <submittedName>
        <fullName evidence="2">YdcF family protein</fullName>
    </submittedName>
</protein>
<dbReference type="GO" id="GO:0005886">
    <property type="term" value="C:plasma membrane"/>
    <property type="evidence" value="ECO:0007669"/>
    <property type="project" value="TreeGrafter"/>
</dbReference>
<feature type="domain" description="DUF218" evidence="1">
    <location>
        <begin position="35"/>
        <end position="178"/>
    </location>
</feature>
<sequence length="189" mass="21075">MKRLIIIATCFILIVMTCLLGTVLTGLFDDIQVSDVGIVLGSKVMPDETPSDRLRARLDKTADLYRQGMFRHIIVSGGTGKEGFNEAQVMAAYLSEWRSVPRSAILLDEQGNTTRATAVNSAAIMQAHGFKSALVVTQFFHVARSRYALRLVGIDTVHSAHADYFETRDFYSLVREMIALPAYWLSTRK</sequence>
<dbReference type="PANTHER" id="PTHR30336:SF20">
    <property type="entry name" value="DUF218 DOMAIN-CONTAINING PROTEIN"/>
    <property type="match status" value="1"/>
</dbReference>
<evidence type="ECO:0000259" key="1">
    <source>
        <dbReference type="Pfam" id="PF02698"/>
    </source>
</evidence>
<evidence type="ECO:0000313" key="3">
    <source>
        <dbReference type="Proteomes" id="UP000269199"/>
    </source>
</evidence>
<dbReference type="CDD" id="cd06259">
    <property type="entry name" value="YdcF-like"/>
    <property type="match status" value="1"/>
</dbReference>
<dbReference type="PANTHER" id="PTHR30336">
    <property type="entry name" value="INNER MEMBRANE PROTEIN, PROBABLE PERMEASE"/>
    <property type="match status" value="1"/>
</dbReference>
<dbReference type="RefSeq" id="WP_058894440.1">
    <property type="nucleotide sequence ID" value="NZ_CP024996.1"/>
</dbReference>
<dbReference type="EMBL" id="CP024996">
    <property type="protein sequence ID" value="AYR23198.1"/>
    <property type="molecule type" value="Genomic_DNA"/>
</dbReference>
<name>A0AAD0XG74_9BURK</name>
<accession>A0AAD0XG74</accession>
<dbReference type="Pfam" id="PF02698">
    <property type="entry name" value="DUF218"/>
    <property type="match status" value="1"/>
</dbReference>
<reference evidence="2 3" key="1">
    <citation type="submission" date="2017-11" db="EMBL/GenBank/DDBJ databases">
        <title>Complete genome sequence of Herbaspirillum rubrisubalbicans DSM 11543.</title>
        <authorList>
            <person name="Chen M."/>
            <person name="An Q."/>
        </authorList>
    </citation>
    <scope>NUCLEOTIDE SEQUENCE [LARGE SCALE GENOMIC DNA]</scope>
    <source>
        <strain evidence="2 3">DSM 11543</strain>
    </source>
</reference>
<dbReference type="Gene3D" id="3.40.50.620">
    <property type="entry name" value="HUPs"/>
    <property type="match status" value="1"/>
</dbReference>
<evidence type="ECO:0000313" key="2">
    <source>
        <dbReference type="EMBL" id="AYR23198.1"/>
    </source>
</evidence>
<gene>
    <name evidence="2" type="ORF">RC54_04920</name>
</gene>
<dbReference type="Proteomes" id="UP000269199">
    <property type="component" value="Chromosome"/>
</dbReference>
<dbReference type="InterPro" id="IPR014729">
    <property type="entry name" value="Rossmann-like_a/b/a_fold"/>
</dbReference>